<feature type="region of interest" description="Disordered" evidence="1">
    <location>
        <begin position="1"/>
        <end position="63"/>
    </location>
</feature>
<dbReference type="AlphaFoldDB" id="A0AAV8WFW5"/>
<feature type="compositionally biased region" description="Polar residues" evidence="1">
    <location>
        <begin position="173"/>
        <end position="183"/>
    </location>
</feature>
<feature type="compositionally biased region" description="Polar residues" evidence="1">
    <location>
        <begin position="50"/>
        <end position="63"/>
    </location>
</feature>
<keyword evidence="3" id="KW-1185">Reference proteome</keyword>
<proteinExistence type="predicted"/>
<evidence type="ECO:0000256" key="1">
    <source>
        <dbReference type="SAM" id="MobiDB-lite"/>
    </source>
</evidence>
<comment type="caution">
    <text evidence="2">The sequence shown here is derived from an EMBL/GenBank/DDBJ whole genome shotgun (WGS) entry which is preliminary data.</text>
</comment>
<feature type="region of interest" description="Disordered" evidence="1">
    <location>
        <begin position="161"/>
        <end position="183"/>
    </location>
</feature>
<dbReference type="EMBL" id="JANEYG010000001">
    <property type="protein sequence ID" value="KAJ8925524.1"/>
    <property type="molecule type" value="Genomic_DNA"/>
</dbReference>
<feature type="compositionally biased region" description="Low complexity" evidence="1">
    <location>
        <begin position="161"/>
        <end position="172"/>
    </location>
</feature>
<protein>
    <submittedName>
        <fullName evidence="2">Uncharacterized protein</fullName>
    </submittedName>
</protein>
<name>A0AAV8WFW5_9CUCU</name>
<evidence type="ECO:0000313" key="3">
    <source>
        <dbReference type="Proteomes" id="UP001159042"/>
    </source>
</evidence>
<dbReference type="Proteomes" id="UP001159042">
    <property type="component" value="Unassembled WGS sequence"/>
</dbReference>
<accession>A0AAV8WFW5</accession>
<feature type="compositionally biased region" description="Low complexity" evidence="1">
    <location>
        <begin position="30"/>
        <end position="42"/>
    </location>
</feature>
<feature type="compositionally biased region" description="Low complexity" evidence="1">
    <location>
        <begin position="7"/>
        <end position="17"/>
    </location>
</feature>
<organism evidence="2 3">
    <name type="scientific">Exocentrus adspersus</name>
    <dbReference type="NCBI Taxonomy" id="1586481"/>
    <lineage>
        <taxon>Eukaryota</taxon>
        <taxon>Metazoa</taxon>
        <taxon>Ecdysozoa</taxon>
        <taxon>Arthropoda</taxon>
        <taxon>Hexapoda</taxon>
        <taxon>Insecta</taxon>
        <taxon>Pterygota</taxon>
        <taxon>Neoptera</taxon>
        <taxon>Endopterygota</taxon>
        <taxon>Coleoptera</taxon>
        <taxon>Polyphaga</taxon>
        <taxon>Cucujiformia</taxon>
        <taxon>Chrysomeloidea</taxon>
        <taxon>Cerambycidae</taxon>
        <taxon>Lamiinae</taxon>
        <taxon>Acanthocinini</taxon>
        <taxon>Exocentrus</taxon>
    </lineage>
</organism>
<gene>
    <name evidence="2" type="ORF">NQ315_009363</name>
</gene>
<evidence type="ECO:0000313" key="2">
    <source>
        <dbReference type="EMBL" id="KAJ8925524.1"/>
    </source>
</evidence>
<sequence length="183" mass="20950">MDKKSQNNYANQKNPNNSAYWSSRNTDKASGWQGKSSSSMSKQEQDNRSRQLNPNHPSYYSSRETKTINITVIQGKVKAEEFILEGIPLKENVTRPRIIHEFSKELKKPLELTLMDNNRANQLNPNNFAFWKSRGYSDRPTGWIDLLGTLASVILTISDNNNRSNQLNPNNSTFWKSRGSTKP</sequence>
<reference evidence="2 3" key="1">
    <citation type="journal article" date="2023" name="Insect Mol. Biol.">
        <title>Genome sequencing provides insights into the evolution of gene families encoding plant cell wall-degrading enzymes in longhorned beetles.</title>
        <authorList>
            <person name="Shin N.R."/>
            <person name="Okamura Y."/>
            <person name="Kirsch R."/>
            <person name="Pauchet Y."/>
        </authorList>
    </citation>
    <scope>NUCLEOTIDE SEQUENCE [LARGE SCALE GENOMIC DNA]</scope>
    <source>
        <strain evidence="2">EAD_L_NR</strain>
    </source>
</reference>